<dbReference type="Pfam" id="PF23023">
    <property type="entry name" value="Anti-Pycsar_Apyc1"/>
    <property type="match status" value="1"/>
</dbReference>
<evidence type="ECO:0000256" key="4">
    <source>
        <dbReference type="ARBA" id="ARBA00022722"/>
    </source>
</evidence>
<evidence type="ECO:0000256" key="8">
    <source>
        <dbReference type="ARBA" id="ARBA00022833"/>
    </source>
</evidence>
<dbReference type="PANTHER" id="PTHR46018:SF2">
    <property type="entry name" value="ZINC PHOSPHODIESTERASE ELAC PROTEIN 1"/>
    <property type="match status" value="1"/>
</dbReference>
<comment type="subunit">
    <text evidence="2">Homodimer.</text>
</comment>
<comment type="caution">
    <text evidence="10">The sequence shown here is derived from an EMBL/GenBank/DDBJ whole genome shotgun (WGS) entry which is preliminary data.</text>
</comment>
<keyword evidence="11" id="KW-1185">Reference proteome</keyword>
<dbReference type="InterPro" id="IPR013471">
    <property type="entry name" value="RNase_Z/BN"/>
</dbReference>
<evidence type="ECO:0000256" key="7">
    <source>
        <dbReference type="ARBA" id="ARBA00022801"/>
    </source>
</evidence>
<dbReference type="Proteomes" id="UP000591131">
    <property type="component" value="Unassembled WGS sequence"/>
</dbReference>
<dbReference type="InterPro" id="IPR036866">
    <property type="entry name" value="RibonucZ/Hydroxyglut_hydro"/>
</dbReference>
<organism evidence="10 11">
    <name type="scientific">Perkinsus chesapeaki</name>
    <name type="common">Clam parasite</name>
    <name type="synonym">Perkinsus andrewsi</name>
    <dbReference type="NCBI Taxonomy" id="330153"/>
    <lineage>
        <taxon>Eukaryota</taxon>
        <taxon>Sar</taxon>
        <taxon>Alveolata</taxon>
        <taxon>Perkinsozoa</taxon>
        <taxon>Perkinsea</taxon>
        <taxon>Perkinsida</taxon>
        <taxon>Perkinsidae</taxon>
        <taxon>Perkinsus</taxon>
    </lineage>
</organism>
<dbReference type="EMBL" id="JAAPAO010000133">
    <property type="protein sequence ID" value="KAF4671604.1"/>
    <property type="molecule type" value="Genomic_DNA"/>
</dbReference>
<dbReference type="PANTHER" id="PTHR46018">
    <property type="entry name" value="ZINC PHOSPHODIESTERASE ELAC PROTEIN 1"/>
    <property type="match status" value="1"/>
</dbReference>
<name>A0A7J6MJE0_PERCH</name>
<comment type="cofactor">
    <cofactor evidence="1">
        <name>Zn(2+)</name>
        <dbReference type="ChEBI" id="CHEBI:29105"/>
    </cofactor>
</comment>
<dbReference type="GO" id="GO:0042781">
    <property type="term" value="F:3'-tRNA processing endoribonuclease activity"/>
    <property type="evidence" value="ECO:0007669"/>
    <property type="project" value="TreeGrafter"/>
</dbReference>
<sequence>MPQPDKRNHSGLAIQLFSGSSILVDCGEGTEIQLMKSSVRMSRIDYIFITHLHGDHCYGVFGLLHSICQGGRPSPLYIYGPVGLKRMIDTVFEVSGGWHGFPIVVTEFTENEHYELSLPYVPYLRECPQETLGPITVNVCPMKHRIPTFGYVFTEADRPGALDAAAASKRGAHGPMLGFLKAGEDVRTPSGEVICSSDVVAPTIPGRKIAVMQDTSDCTTALGHLNGCDLLIHECTFHKGLTEKALSTGHSTAEMAGKVARMCQAKILCLTHFSPRYLHDSEIPPSRVSNALLDRDADAFSGDSDETSASTRSVRGSASRVTVEMLQREACHSANHGRADGTASIQVLIAEDFLSLEGPKFDQLNYRDDCRSNPCPRKPAKVPKRKAQLRDTFSS</sequence>
<evidence type="ECO:0000256" key="2">
    <source>
        <dbReference type="ARBA" id="ARBA00011738"/>
    </source>
</evidence>
<protein>
    <submittedName>
        <fullName evidence="10">Zinc phosphodiesterase ELAC protein 1</fullName>
    </submittedName>
</protein>
<evidence type="ECO:0000256" key="6">
    <source>
        <dbReference type="ARBA" id="ARBA00022759"/>
    </source>
</evidence>
<dbReference type="HAMAP" id="MF_01818">
    <property type="entry name" value="RNase_Z_BN"/>
    <property type="match status" value="1"/>
</dbReference>
<dbReference type="SUPFAM" id="SSF56281">
    <property type="entry name" value="Metallo-hydrolase/oxidoreductase"/>
    <property type="match status" value="1"/>
</dbReference>
<evidence type="ECO:0000313" key="11">
    <source>
        <dbReference type="Proteomes" id="UP000591131"/>
    </source>
</evidence>
<keyword evidence="3" id="KW-0819">tRNA processing</keyword>
<evidence type="ECO:0000256" key="1">
    <source>
        <dbReference type="ARBA" id="ARBA00001947"/>
    </source>
</evidence>
<dbReference type="AlphaFoldDB" id="A0A7J6MJE0"/>
<keyword evidence="6" id="KW-0255">Endonuclease</keyword>
<feature type="compositionally biased region" description="Basic residues" evidence="9">
    <location>
        <begin position="378"/>
        <end position="387"/>
    </location>
</feature>
<evidence type="ECO:0000256" key="5">
    <source>
        <dbReference type="ARBA" id="ARBA00022723"/>
    </source>
</evidence>
<dbReference type="Gene3D" id="3.60.15.10">
    <property type="entry name" value="Ribonuclease Z/Hydroxyacylglutathione hydrolase-like"/>
    <property type="match status" value="1"/>
</dbReference>
<feature type="region of interest" description="Disordered" evidence="9">
    <location>
        <begin position="367"/>
        <end position="395"/>
    </location>
</feature>
<keyword evidence="5" id="KW-0479">Metal-binding</keyword>
<dbReference type="GO" id="GO:0005634">
    <property type="term" value="C:nucleus"/>
    <property type="evidence" value="ECO:0007669"/>
    <property type="project" value="TreeGrafter"/>
</dbReference>
<dbReference type="GO" id="GO:0046872">
    <property type="term" value="F:metal ion binding"/>
    <property type="evidence" value="ECO:0007669"/>
    <property type="project" value="UniProtKB-KW"/>
</dbReference>
<gene>
    <name evidence="10" type="primary">ELAC1_1</name>
    <name evidence="10" type="ORF">FOL47_001419</name>
</gene>
<dbReference type="CDD" id="cd07717">
    <property type="entry name" value="RNaseZ_ZiPD-like_MBL-fold"/>
    <property type="match status" value="1"/>
</dbReference>
<evidence type="ECO:0000256" key="3">
    <source>
        <dbReference type="ARBA" id="ARBA00022694"/>
    </source>
</evidence>
<dbReference type="OrthoDB" id="527344at2759"/>
<proteinExistence type="inferred from homology"/>
<accession>A0A7J6MJE0</accession>
<keyword evidence="7" id="KW-0378">Hydrolase</keyword>
<keyword evidence="8" id="KW-0862">Zinc</keyword>
<evidence type="ECO:0000256" key="9">
    <source>
        <dbReference type="SAM" id="MobiDB-lite"/>
    </source>
</evidence>
<evidence type="ECO:0000313" key="10">
    <source>
        <dbReference type="EMBL" id="KAF4671604.1"/>
    </source>
</evidence>
<reference evidence="10 11" key="1">
    <citation type="submission" date="2020-04" db="EMBL/GenBank/DDBJ databases">
        <title>Perkinsus chesapeaki whole genome sequence.</title>
        <authorList>
            <person name="Bogema D.R."/>
        </authorList>
    </citation>
    <scope>NUCLEOTIDE SEQUENCE [LARGE SCALE GENOMIC DNA]</scope>
    <source>
        <strain evidence="10">ATCC PRA-425</strain>
    </source>
</reference>
<keyword evidence="4" id="KW-0540">Nuclease</keyword>